<dbReference type="InterPro" id="IPR019887">
    <property type="entry name" value="Tscrpt_reg_AsnC/Lrp_C"/>
</dbReference>
<organism evidence="5 6">
    <name type="scientific">Pseudomonas syringae pv. tomato</name>
    <dbReference type="NCBI Taxonomy" id="323"/>
    <lineage>
        <taxon>Bacteria</taxon>
        <taxon>Pseudomonadati</taxon>
        <taxon>Pseudomonadota</taxon>
        <taxon>Gammaproteobacteria</taxon>
        <taxon>Pseudomonadales</taxon>
        <taxon>Pseudomonadaceae</taxon>
        <taxon>Pseudomonas</taxon>
    </lineage>
</organism>
<keyword evidence="1" id="KW-0805">Transcription regulation</keyword>
<dbReference type="Pfam" id="PF01037">
    <property type="entry name" value="AsnC_trans_reg"/>
    <property type="match status" value="1"/>
</dbReference>
<dbReference type="InterPro" id="IPR019888">
    <property type="entry name" value="Tscrpt_reg_AsnC-like"/>
</dbReference>
<evidence type="ECO:0000313" key="6">
    <source>
        <dbReference type="Proteomes" id="UP000189855"/>
    </source>
</evidence>
<evidence type="ECO:0000256" key="2">
    <source>
        <dbReference type="ARBA" id="ARBA00023125"/>
    </source>
</evidence>
<dbReference type="GO" id="GO:0043200">
    <property type="term" value="P:response to amino acid"/>
    <property type="evidence" value="ECO:0007669"/>
    <property type="project" value="TreeGrafter"/>
</dbReference>
<reference evidence="5 6" key="1">
    <citation type="journal article" date="2017" name="Mol. Ecol.">
        <title>Adaptation of the pathogen, Pseudomonas syringae, during experimental evolution on a native vs. alternative host plant.</title>
        <authorList>
            <person name="Meaden S."/>
            <person name="Koskella B."/>
        </authorList>
    </citation>
    <scope>NUCLEOTIDE SEQUENCE [LARGE SCALE GENOMIC DNA]</scope>
    <source>
        <strain evidence="5 6">PT23</strain>
    </source>
</reference>
<dbReference type="SUPFAM" id="SSF46785">
    <property type="entry name" value="Winged helix' DNA-binding domain"/>
    <property type="match status" value="1"/>
</dbReference>
<dbReference type="GO" id="GO:0005829">
    <property type="term" value="C:cytosol"/>
    <property type="evidence" value="ECO:0007669"/>
    <property type="project" value="TreeGrafter"/>
</dbReference>
<dbReference type="PRINTS" id="PR00033">
    <property type="entry name" value="HTHASNC"/>
</dbReference>
<dbReference type="Gene3D" id="3.30.70.920">
    <property type="match status" value="1"/>
</dbReference>
<dbReference type="InterPro" id="IPR000485">
    <property type="entry name" value="AsnC-type_HTH_dom"/>
</dbReference>
<keyword evidence="3" id="KW-0804">Transcription</keyword>
<keyword evidence="2" id="KW-0238">DNA-binding</keyword>
<dbReference type="PANTHER" id="PTHR30154:SF34">
    <property type="entry name" value="TRANSCRIPTIONAL REGULATOR AZLB"/>
    <property type="match status" value="1"/>
</dbReference>
<protein>
    <submittedName>
        <fullName evidence="5">AsnC family transcriptional regulator</fullName>
    </submittedName>
</protein>
<accession>A0AB36KNC0</accession>
<gene>
    <name evidence="5" type="ORF">BTW15_20155</name>
</gene>
<evidence type="ECO:0000256" key="3">
    <source>
        <dbReference type="ARBA" id="ARBA00023163"/>
    </source>
</evidence>
<dbReference type="RefSeq" id="WP_054090303.1">
    <property type="nucleotide sequence ID" value="NZ_JAIFYV010000102.1"/>
</dbReference>
<dbReference type="InterPro" id="IPR011008">
    <property type="entry name" value="Dimeric_a/b-barrel"/>
</dbReference>
<sequence length="163" mass="18428">MDRQNSAETYDSGLDRTDLAIIEVLRKQGRISNEKLSALVHLTPRPCSERVRRLERSGVIRGYRAHIDVRAVFPGISIQVLVALSNQSGRTAQRAFEECVKECSNIVGCQLITGTFDYILQMRCTDLEQYRVLSEQWLEREDLHIDKLVALPTLAEIKGADGL</sequence>
<evidence type="ECO:0000256" key="1">
    <source>
        <dbReference type="ARBA" id="ARBA00023015"/>
    </source>
</evidence>
<dbReference type="EMBL" id="MSDS01000025">
    <property type="protein sequence ID" value="OPE58246.1"/>
    <property type="molecule type" value="Genomic_DNA"/>
</dbReference>
<proteinExistence type="predicted"/>
<evidence type="ECO:0000313" key="5">
    <source>
        <dbReference type="EMBL" id="OPE58246.1"/>
    </source>
</evidence>
<dbReference type="GO" id="GO:0043565">
    <property type="term" value="F:sequence-specific DNA binding"/>
    <property type="evidence" value="ECO:0007669"/>
    <property type="project" value="InterPro"/>
</dbReference>
<dbReference type="SMART" id="SM00344">
    <property type="entry name" value="HTH_ASNC"/>
    <property type="match status" value="1"/>
</dbReference>
<feature type="domain" description="HTH asnC-type" evidence="4">
    <location>
        <begin position="14"/>
        <end position="77"/>
    </location>
</feature>
<dbReference type="AlphaFoldDB" id="A0AB36KNC0"/>
<comment type="caution">
    <text evidence="5">The sequence shown here is derived from an EMBL/GenBank/DDBJ whole genome shotgun (WGS) entry which is preliminary data.</text>
</comment>
<dbReference type="SUPFAM" id="SSF54909">
    <property type="entry name" value="Dimeric alpha+beta barrel"/>
    <property type="match status" value="1"/>
</dbReference>
<dbReference type="InterPro" id="IPR036388">
    <property type="entry name" value="WH-like_DNA-bd_sf"/>
</dbReference>
<dbReference type="PANTHER" id="PTHR30154">
    <property type="entry name" value="LEUCINE-RESPONSIVE REGULATORY PROTEIN"/>
    <property type="match status" value="1"/>
</dbReference>
<dbReference type="Gene3D" id="1.10.10.10">
    <property type="entry name" value="Winged helix-like DNA-binding domain superfamily/Winged helix DNA-binding domain"/>
    <property type="match status" value="1"/>
</dbReference>
<dbReference type="InterPro" id="IPR036390">
    <property type="entry name" value="WH_DNA-bd_sf"/>
</dbReference>
<evidence type="ECO:0000259" key="4">
    <source>
        <dbReference type="PROSITE" id="PS50956"/>
    </source>
</evidence>
<dbReference type="Proteomes" id="UP000189855">
    <property type="component" value="Unassembled WGS sequence"/>
</dbReference>
<name>A0AB36KNC0_PSEUB</name>
<dbReference type="PROSITE" id="PS50956">
    <property type="entry name" value="HTH_ASNC_2"/>
    <property type="match status" value="1"/>
</dbReference>
<dbReference type="Pfam" id="PF13412">
    <property type="entry name" value="HTH_24"/>
    <property type="match status" value="1"/>
</dbReference>